<name>A0A2N0WJJ4_9GAMM</name>
<keyword evidence="4" id="KW-0804">Transcription</keyword>
<evidence type="ECO:0000256" key="3">
    <source>
        <dbReference type="ARBA" id="ARBA00023125"/>
    </source>
</evidence>
<dbReference type="SUPFAM" id="SSF51182">
    <property type="entry name" value="RmlC-like cupins"/>
    <property type="match status" value="1"/>
</dbReference>
<reference evidence="6 7" key="1">
    <citation type="submission" date="2017-12" db="EMBL/GenBank/DDBJ databases">
        <title>Draft Genome sequences of multiple microbial strains isolated from spacecraft associated surfaces.</title>
        <authorList>
            <person name="Seuylemezian A."/>
            <person name="Vaishampayan P."/>
            <person name="Venkateswaran K."/>
        </authorList>
    </citation>
    <scope>NUCLEOTIDE SEQUENCE [LARGE SCALE GENOMIC DNA]</scope>
    <source>
        <strain evidence="6 7">2P01AA</strain>
    </source>
</reference>
<keyword evidence="3" id="KW-0238">DNA-binding</keyword>
<dbReference type="GO" id="GO:0043565">
    <property type="term" value="F:sequence-specific DNA binding"/>
    <property type="evidence" value="ECO:0007669"/>
    <property type="project" value="InterPro"/>
</dbReference>
<keyword evidence="2" id="KW-0805">Transcription regulation</keyword>
<dbReference type="EMBL" id="PISJ01000002">
    <property type="protein sequence ID" value="PKF36622.1"/>
    <property type="molecule type" value="Genomic_DNA"/>
</dbReference>
<comment type="caution">
    <text evidence="6">The sequence shown here is derived from an EMBL/GenBank/DDBJ whole genome shotgun (WGS) entry which is preliminary data.</text>
</comment>
<feature type="domain" description="HTH araC/xylS-type" evidence="5">
    <location>
        <begin position="156"/>
        <end position="253"/>
    </location>
</feature>
<dbReference type="AlphaFoldDB" id="A0A2N0WJJ4"/>
<keyword evidence="1" id="KW-0678">Repressor</keyword>
<dbReference type="Proteomes" id="UP000233553">
    <property type="component" value="Unassembled WGS sequence"/>
</dbReference>
<evidence type="ECO:0000313" key="6">
    <source>
        <dbReference type="EMBL" id="PKF36622.1"/>
    </source>
</evidence>
<dbReference type="PROSITE" id="PS00041">
    <property type="entry name" value="HTH_ARAC_FAMILY_1"/>
    <property type="match status" value="1"/>
</dbReference>
<dbReference type="InterPro" id="IPR014710">
    <property type="entry name" value="RmlC-like_jellyroll"/>
</dbReference>
<dbReference type="InterPro" id="IPR003313">
    <property type="entry name" value="AraC-bd"/>
</dbReference>
<protein>
    <submittedName>
        <fullName evidence="6">AraC family transcriptional regulator</fullName>
    </submittedName>
</protein>
<dbReference type="Pfam" id="PF02311">
    <property type="entry name" value="AraC_binding"/>
    <property type="match status" value="1"/>
</dbReference>
<dbReference type="InterPro" id="IPR011051">
    <property type="entry name" value="RmlC_Cupin_sf"/>
</dbReference>
<evidence type="ECO:0000256" key="1">
    <source>
        <dbReference type="ARBA" id="ARBA00022491"/>
    </source>
</evidence>
<dbReference type="InterPro" id="IPR018060">
    <property type="entry name" value="HTH_AraC"/>
</dbReference>
<dbReference type="PANTHER" id="PTHR11019">
    <property type="entry name" value="HTH-TYPE TRANSCRIPTIONAL REGULATOR NIMR"/>
    <property type="match status" value="1"/>
</dbReference>
<dbReference type="Pfam" id="PF12833">
    <property type="entry name" value="HTH_18"/>
    <property type="match status" value="1"/>
</dbReference>
<evidence type="ECO:0000313" key="7">
    <source>
        <dbReference type="Proteomes" id="UP000233553"/>
    </source>
</evidence>
<dbReference type="RefSeq" id="WP_101235343.1">
    <property type="nucleotide sequence ID" value="NZ_PISJ01000002.1"/>
</dbReference>
<gene>
    <name evidence="6" type="ORF">CW311_00560</name>
</gene>
<organism evidence="6 7">
    <name type="scientific">Acinetobacter proteolyticus</name>
    <dbReference type="NCBI Taxonomy" id="1776741"/>
    <lineage>
        <taxon>Bacteria</taxon>
        <taxon>Pseudomonadati</taxon>
        <taxon>Pseudomonadota</taxon>
        <taxon>Gammaproteobacteria</taxon>
        <taxon>Moraxellales</taxon>
        <taxon>Moraxellaceae</taxon>
        <taxon>Acinetobacter</taxon>
    </lineage>
</organism>
<accession>A0A2N0WJJ4</accession>
<dbReference type="GO" id="GO:0003700">
    <property type="term" value="F:DNA-binding transcription factor activity"/>
    <property type="evidence" value="ECO:0007669"/>
    <property type="project" value="InterPro"/>
</dbReference>
<dbReference type="SUPFAM" id="SSF46689">
    <property type="entry name" value="Homeodomain-like"/>
    <property type="match status" value="1"/>
</dbReference>
<dbReference type="Gene3D" id="1.10.10.60">
    <property type="entry name" value="Homeodomain-like"/>
    <property type="match status" value="1"/>
</dbReference>
<dbReference type="PANTHER" id="PTHR11019:SF159">
    <property type="entry name" value="TRANSCRIPTIONAL REGULATOR-RELATED"/>
    <property type="match status" value="1"/>
</dbReference>
<dbReference type="CDD" id="cd06124">
    <property type="entry name" value="cupin_NimR-like_N"/>
    <property type="match status" value="1"/>
</dbReference>
<dbReference type="PROSITE" id="PS01124">
    <property type="entry name" value="HTH_ARAC_FAMILY_2"/>
    <property type="match status" value="1"/>
</dbReference>
<dbReference type="InterPro" id="IPR009057">
    <property type="entry name" value="Homeodomain-like_sf"/>
</dbReference>
<proteinExistence type="predicted"/>
<dbReference type="Gene3D" id="2.60.120.10">
    <property type="entry name" value="Jelly Rolls"/>
    <property type="match status" value="1"/>
</dbReference>
<dbReference type="SMART" id="SM00342">
    <property type="entry name" value="HTH_ARAC"/>
    <property type="match status" value="1"/>
</dbReference>
<evidence type="ECO:0000256" key="4">
    <source>
        <dbReference type="ARBA" id="ARBA00023163"/>
    </source>
</evidence>
<dbReference type="InterPro" id="IPR018062">
    <property type="entry name" value="HTH_AraC-typ_CS"/>
</dbReference>
<dbReference type="FunFam" id="1.10.10.60:FF:000132">
    <property type="entry name" value="AraC family transcriptional regulator"/>
    <property type="match status" value="1"/>
</dbReference>
<evidence type="ECO:0000259" key="5">
    <source>
        <dbReference type="PROSITE" id="PS01124"/>
    </source>
</evidence>
<sequence length="259" mass="29325">MGKNFEHGFVDYPVYAFSENYPHAHVEDWHSHDRIQLIHTLSGVIRVQTHEGIWITPPGRGVWIPAHKPHALLSSGDVKARGIFIEASAQTHLSSECRVVAIPALLRELMSSAMQIKTAIQPNSRDERLLQLILDEVRVLPALAFNLPDPQNPRLQSLCQQIKDNLSFNWNLEDTAEQLHISSKTLARHFQKETGLHFSHWVRQAKLMQAMIDLALNKPVLNVALDLGYDSPSAFSAMFKRETSMTPSYYLKQFAETAA</sequence>
<evidence type="ECO:0000256" key="2">
    <source>
        <dbReference type="ARBA" id="ARBA00023015"/>
    </source>
</evidence>